<dbReference type="GO" id="GO:0005886">
    <property type="term" value="C:plasma membrane"/>
    <property type="evidence" value="ECO:0007669"/>
    <property type="project" value="TreeGrafter"/>
</dbReference>
<evidence type="ECO:0000256" key="6">
    <source>
        <dbReference type="RuleBase" id="RU362125"/>
    </source>
</evidence>
<comment type="caution">
    <text evidence="10">The sequence shown here is derived from an EMBL/GenBank/DDBJ whole genome shotgun (WGS) entry which is preliminary data.</text>
</comment>
<comment type="cofactor">
    <cofactor evidence="1 6">
        <name>FAD</name>
        <dbReference type="ChEBI" id="CHEBI:57692"/>
    </cofactor>
</comment>
<feature type="domain" description="Acyl-CoA dehydrogenase/oxidase C-terminal" evidence="7">
    <location>
        <begin position="227"/>
        <end position="372"/>
    </location>
</feature>
<dbReference type="InterPro" id="IPR036250">
    <property type="entry name" value="AcylCo_DH-like_C"/>
</dbReference>
<keyword evidence="5 6" id="KW-0560">Oxidoreductase</keyword>
<proteinExistence type="inferred from homology"/>
<dbReference type="PANTHER" id="PTHR43292">
    <property type="entry name" value="ACYL-COA DEHYDROGENASE"/>
    <property type="match status" value="1"/>
</dbReference>
<evidence type="ECO:0000313" key="10">
    <source>
        <dbReference type="EMBL" id="RCL77633.1"/>
    </source>
</evidence>
<dbReference type="Gene3D" id="1.10.540.10">
    <property type="entry name" value="Acyl-CoA dehydrogenase/oxidase, N-terminal domain"/>
    <property type="match status" value="1"/>
</dbReference>
<name>A0A368E268_9PROT</name>
<dbReference type="InterPro" id="IPR009075">
    <property type="entry name" value="AcylCo_DH/oxidase_C"/>
</dbReference>
<dbReference type="SUPFAM" id="SSF56645">
    <property type="entry name" value="Acyl-CoA dehydrogenase NM domain-like"/>
    <property type="match status" value="1"/>
</dbReference>
<sequence length="385" mass="43051">MSIREELNQWMLENLTGEFEQIRWRGGPGDEDSSSELRRAWEQKFGEAGWIGLQWPKEYGGRDLSLMDFVEFNEEYARHGGPGRAGHIGETLMAPTILAYGTEAQKERFLPGIKNGTELWCQGYSEPNAGSDLSNIKTKARLDGDHWVIDGQKIWTSLAHESDWIFVIARAEEGTKGRDGLVFLLVELDQPGIDIRPIHQISGTAEFNEVYFTEAKAEAGNIIGEVGEGWKIAMALLGFERGASTLGQQMMFQNELNLIIKTANENGRADDPSLRRRIAEAHAGLKVMRFNALRMLNGTQDGSTSKEGYISKIFWATWHRDLGELAMDVIGADAEIIEDELSPLQKLFLFSRADTIYAGTNQIQRNIISERALGMPKEPRGTTNG</sequence>
<evidence type="ECO:0000256" key="5">
    <source>
        <dbReference type="ARBA" id="ARBA00023002"/>
    </source>
</evidence>
<dbReference type="InterPro" id="IPR052161">
    <property type="entry name" value="Mycobact_Acyl-CoA_DH"/>
</dbReference>
<dbReference type="InterPro" id="IPR046373">
    <property type="entry name" value="Acyl-CoA_Oxase/DH_mid-dom_sf"/>
</dbReference>
<feature type="domain" description="Acyl-CoA oxidase/dehydrogenase middle" evidence="8">
    <location>
        <begin position="121"/>
        <end position="213"/>
    </location>
</feature>
<dbReference type="EMBL" id="QOQF01000006">
    <property type="protein sequence ID" value="RCL77633.1"/>
    <property type="molecule type" value="Genomic_DNA"/>
</dbReference>
<evidence type="ECO:0000259" key="7">
    <source>
        <dbReference type="Pfam" id="PF00441"/>
    </source>
</evidence>
<dbReference type="AlphaFoldDB" id="A0A368E268"/>
<evidence type="ECO:0000256" key="4">
    <source>
        <dbReference type="ARBA" id="ARBA00022827"/>
    </source>
</evidence>
<keyword evidence="4 6" id="KW-0274">FAD</keyword>
<accession>A0A368E268</accession>
<dbReference type="Pfam" id="PF02770">
    <property type="entry name" value="Acyl-CoA_dh_M"/>
    <property type="match status" value="1"/>
</dbReference>
<gene>
    <name evidence="10" type="ORF">DBW69_02580</name>
</gene>
<comment type="similarity">
    <text evidence="2 6">Belongs to the acyl-CoA dehydrogenase family.</text>
</comment>
<dbReference type="InterPro" id="IPR006091">
    <property type="entry name" value="Acyl-CoA_Oxase/DH_mid-dom"/>
</dbReference>
<evidence type="ECO:0000256" key="3">
    <source>
        <dbReference type="ARBA" id="ARBA00022630"/>
    </source>
</evidence>
<feature type="domain" description="Acyl-CoA dehydrogenase/oxidase N-terminal" evidence="9">
    <location>
        <begin position="34"/>
        <end position="116"/>
    </location>
</feature>
<organism evidence="10 11">
    <name type="scientific">PS1 clade bacterium</name>
    <dbReference type="NCBI Taxonomy" id="2175152"/>
    <lineage>
        <taxon>Bacteria</taxon>
        <taxon>Pseudomonadati</taxon>
        <taxon>Pseudomonadota</taxon>
        <taxon>Alphaproteobacteria</taxon>
        <taxon>PS1 clade</taxon>
    </lineage>
</organism>
<protein>
    <submittedName>
        <fullName evidence="10">Acyl-CoA dehydrogenase</fullName>
    </submittedName>
</protein>
<keyword evidence="3 6" id="KW-0285">Flavoprotein</keyword>
<dbReference type="InterPro" id="IPR013786">
    <property type="entry name" value="AcylCoA_DH/ox_N"/>
</dbReference>
<dbReference type="InterPro" id="IPR009100">
    <property type="entry name" value="AcylCoA_DH/oxidase_NM_dom_sf"/>
</dbReference>
<dbReference type="PANTHER" id="PTHR43292:SF3">
    <property type="entry name" value="ACYL-COA DEHYDROGENASE FADE29"/>
    <property type="match status" value="1"/>
</dbReference>
<dbReference type="Proteomes" id="UP000252132">
    <property type="component" value="Unassembled WGS sequence"/>
</dbReference>
<dbReference type="SUPFAM" id="SSF47203">
    <property type="entry name" value="Acyl-CoA dehydrogenase C-terminal domain-like"/>
    <property type="match status" value="1"/>
</dbReference>
<dbReference type="GO" id="GO:0016627">
    <property type="term" value="F:oxidoreductase activity, acting on the CH-CH group of donors"/>
    <property type="evidence" value="ECO:0007669"/>
    <property type="project" value="InterPro"/>
</dbReference>
<dbReference type="Gene3D" id="1.20.140.10">
    <property type="entry name" value="Butyryl-CoA Dehydrogenase, subunit A, domain 3"/>
    <property type="match status" value="1"/>
</dbReference>
<dbReference type="Pfam" id="PF00441">
    <property type="entry name" value="Acyl-CoA_dh_1"/>
    <property type="match status" value="1"/>
</dbReference>
<evidence type="ECO:0000259" key="9">
    <source>
        <dbReference type="Pfam" id="PF02771"/>
    </source>
</evidence>
<evidence type="ECO:0000256" key="2">
    <source>
        <dbReference type="ARBA" id="ARBA00009347"/>
    </source>
</evidence>
<evidence type="ECO:0000259" key="8">
    <source>
        <dbReference type="Pfam" id="PF02770"/>
    </source>
</evidence>
<dbReference type="Pfam" id="PF02771">
    <property type="entry name" value="Acyl-CoA_dh_N"/>
    <property type="match status" value="1"/>
</dbReference>
<evidence type="ECO:0000313" key="11">
    <source>
        <dbReference type="Proteomes" id="UP000252132"/>
    </source>
</evidence>
<dbReference type="Gene3D" id="2.40.110.10">
    <property type="entry name" value="Butyryl-CoA Dehydrogenase, subunit A, domain 2"/>
    <property type="match status" value="1"/>
</dbReference>
<dbReference type="InterPro" id="IPR037069">
    <property type="entry name" value="AcylCoA_DH/ox_N_sf"/>
</dbReference>
<dbReference type="GO" id="GO:0050660">
    <property type="term" value="F:flavin adenine dinucleotide binding"/>
    <property type="evidence" value="ECO:0007669"/>
    <property type="project" value="InterPro"/>
</dbReference>
<evidence type="ECO:0000256" key="1">
    <source>
        <dbReference type="ARBA" id="ARBA00001974"/>
    </source>
</evidence>
<reference evidence="10 11" key="1">
    <citation type="journal article" date="2018" name="Microbiome">
        <title>Fine metagenomic profile of the Mediterranean stratified and mixed water columns revealed by assembly and recruitment.</title>
        <authorList>
            <person name="Haro-Moreno J.M."/>
            <person name="Lopez-Perez M."/>
            <person name="De La Torre J.R."/>
            <person name="Picazo A."/>
            <person name="Camacho A."/>
            <person name="Rodriguez-Valera F."/>
        </authorList>
    </citation>
    <scope>NUCLEOTIDE SEQUENCE [LARGE SCALE GENOMIC DNA]</scope>
    <source>
        <strain evidence="10">MED-G55</strain>
    </source>
</reference>